<feature type="signal peptide" evidence="1">
    <location>
        <begin position="1"/>
        <end position="23"/>
    </location>
</feature>
<organism evidence="2 3">
    <name type="scientific">Flavobacterium branchiophilum (strain FL-15)</name>
    <dbReference type="NCBI Taxonomy" id="1034807"/>
    <lineage>
        <taxon>Bacteria</taxon>
        <taxon>Pseudomonadati</taxon>
        <taxon>Bacteroidota</taxon>
        <taxon>Flavobacteriia</taxon>
        <taxon>Flavobacteriales</taxon>
        <taxon>Flavobacteriaceae</taxon>
        <taxon>Flavobacterium</taxon>
    </lineage>
</organism>
<dbReference type="Proteomes" id="UP000009186">
    <property type="component" value="Chromosome"/>
</dbReference>
<evidence type="ECO:0000313" key="3">
    <source>
        <dbReference type="Proteomes" id="UP000009186"/>
    </source>
</evidence>
<feature type="chain" id="PRO_5003441108" evidence="1">
    <location>
        <begin position="24"/>
        <end position="279"/>
    </location>
</feature>
<dbReference type="HOGENOM" id="CLU_996581_0_0_10"/>
<proteinExistence type="predicted"/>
<reference evidence="2 3" key="1">
    <citation type="journal article" date="2011" name="Appl. Environ. Microbiol.">
        <title>Complete genome sequence of the fish pathogen Flavobacterium branchiophilum.</title>
        <authorList>
            <consortium name="1:IP"/>
            <consortium name="Microbial Evolutionary Genomics,F-75015 Paris"/>
            <consortium name="France 2:CNRS"/>
            <consortium name="URA2171"/>
            <consortium name="F-75015 Paris,France 3:Unite de Virologie et Immunologie Mol."/>
            <consortium name="INRA,78352 Jouy en Josas Cedex"/>
            <consortium name="France. 4:Unite de Mathemathique"/>
            <consortium name="Informatique et Genome,INRA"/>
            <consortium name="78352 Jouy en Josas Cedex"/>
            <consortium name="France. 5:CEA/Genoscope"/>
            <consortium name="Evry"/>
            <consortium name="France"/>
            <person name="Touchon M."/>
            <person name="Barbier P."/>
            <person name="Bernardet J.F."/>
            <person name="Loux V."/>
            <person name="Vacherie B."/>
            <person name="Barbe V."/>
            <person name="Rocha E.P."/>
            <person name="Duchaud E."/>
        </authorList>
    </citation>
    <scope>NUCLEOTIDE SEQUENCE [LARGE SCALE GENOMIC DNA]</scope>
    <source>
        <strain evidence="2 3">FL-15</strain>
    </source>
</reference>
<dbReference type="EMBL" id="FQ859183">
    <property type="protein sequence ID" value="CCB70318.1"/>
    <property type="molecule type" value="Genomic_DNA"/>
</dbReference>
<gene>
    <name evidence="2" type="ordered locus">FBFL15_2298</name>
</gene>
<name>G2Z045_FLABF</name>
<accession>G2Z045</accession>
<dbReference type="RefSeq" id="WP_014084780.1">
    <property type="nucleotide sequence ID" value="NC_016001.1"/>
</dbReference>
<protein>
    <submittedName>
        <fullName evidence="2">Uncharacterized protein</fullName>
    </submittedName>
</protein>
<dbReference type="KEGG" id="fbr:FBFL15_2298"/>
<evidence type="ECO:0000313" key="2">
    <source>
        <dbReference type="EMBL" id="CCB70318.1"/>
    </source>
</evidence>
<sequence>MKTKIKLLQTLLVVVLLSNISYGQEFSNFSNVEEFFKLTKKEVENKIVNENGYRLKSKDKDGTITYIKKNSVYTFAVNLVFKGDKLKIIGWNDVINRGQFIVSDIGNDVSYKIDETKTNDYLGVFTSKSIEKGFVVSIFKTQPNLQKGMISFTLSNVGSSKTKRVNTKETLIEKETKENEPALIKDIFDKNGKTYISLDIVQIRYINQTDYKIFNQNSKIRTFEVLENVKIKDNNCRTIAETDYLIKNRERHISKKNDEICMFSSVDGIITEINFGCWN</sequence>
<keyword evidence="3" id="KW-1185">Reference proteome</keyword>
<keyword evidence="1" id="KW-0732">Signal</keyword>
<dbReference type="AlphaFoldDB" id="G2Z045"/>
<evidence type="ECO:0000256" key="1">
    <source>
        <dbReference type="SAM" id="SignalP"/>
    </source>
</evidence>